<feature type="active site" evidence="3">
    <location>
        <position position="263"/>
    </location>
</feature>
<dbReference type="GO" id="GO:0019145">
    <property type="term" value="F:aminobutyraldehyde dehydrogenase (NAD+) activity"/>
    <property type="evidence" value="ECO:0007669"/>
    <property type="project" value="UniProtKB-EC"/>
</dbReference>
<dbReference type="FunFam" id="3.40.309.10:FF:000009">
    <property type="entry name" value="Aldehyde dehydrogenase A"/>
    <property type="match status" value="1"/>
</dbReference>
<evidence type="ECO:0000259" key="5">
    <source>
        <dbReference type="Pfam" id="PF00171"/>
    </source>
</evidence>
<dbReference type="InterPro" id="IPR029510">
    <property type="entry name" value="Ald_DH_CS_GLU"/>
</dbReference>
<name>A0A4R8T237_9MYCO</name>
<dbReference type="PROSITE" id="PS00687">
    <property type="entry name" value="ALDEHYDE_DEHYDR_GLU"/>
    <property type="match status" value="1"/>
</dbReference>
<proteinExistence type="inferred from homology"/>
<accession>A0A4R8T237</accession>
<comment type="caution">
    <text evidence="6">The sequence shown here is derived from an EMBL/GenBank/DDBJ whole genome shotgun (WGS) entry which is preliminary data.</text>
</comment>
<evidence type="ECO:0000313" key="6">
    <source>
        <dbReference type="EMBL" id="TEA09729.1"/>
    </source>
</evidence>
<evidence type="ECO:0000256" key="3">
    <source>
        <dbReference type="PROSITE-ProRule" id="PRU10007"/>
    </source>
</evidence>
<dbReference type="InterPro" id="IPR016162">
    <property type="entry name" value="Ald_DH_N"/>
</dbReference>
<sequence>MESVDPGADFRYRGQVIVPSSWINGRPVTTNGEAHRVINPATGATVAELSLATPAEVDAAVAAAKAAGPGWASATPVDRANVLAKLAAVMAASADTLVAEEVAQTGKPVRLASEFDVPGSIDNVEFFAGAARHLEGKATAEYSADHTSSIRRQAAGVVATITPWNYPLQMAVWKVLPALAAGCTVVIKPSELTPLTTLTLARLAAEAGLPPGVLNVVTGRGDDAGGALAGHPDVDFVTFTGSTGVGRKVMSAAAVHGHRTQLELGGKAPFVVFDDADLDAAIQGAVAGTIINSGQDCTAATRAIVARDLYDDFVAGVGEVMSRVVVGDPMDPNTDIGPLISAAHRAKVSSIVDRSPDQGGRIVTGASSPDLPGSFYRPTLIADVAETSEAYRDEIFGPVLTVRSFTDDDDALRQANDTAYGLAASAWTRDVYRAQRASREIKAGCVWINDHIPIVSEMPHGGFGASGFGKDMSDYSLEEYLTIKHVMSDITGTAEKDWHRIIFAKR</sequence>
<evidence type="ECO:0000256" key="1">
    <source>
        <dbReference type="ARBA" id="ARBA00009986"/>
    </source>
</evidence>
<dbReference type="Pfam" id="PF00171">
    <property type="entry name" value="Aldedh"/>
    <property type="match status" value="1"/>
</dbReference>
<dbReference type="InterPro" id="IPR015590">
    <property type="entry name" value="Aldehyde_DH_dom"/>
</dbReference>
<dbReference type="Proteomes" id="UP000294604">
    <property type="component" value="Unassembled WGS sequence"/>
</dbReference>
<evidence type="ECO:0000256" key="4">
    <source>
        <dbReference type="RuleBase" id="RU003345"/>
    </source>
</evidence>
<dbReference type="AlphaFoldDB" id="A0A4R8T237"/>
<dbReference type="SUPFAM" id="SSF53720">
    <property type="entry name" value="ALDH-like"/>
    <property type="match status" value="1"/>
</dbReference>
<feature type="domain" description="Aldehyde dehydrogenase" evidence="5">
    <location>
        <begin position="31"/>
        <end position="486"/>
    </location>
</feature>
<dbReference type="EC" id="1.2.1.19" evidence="6"/>
<evidence type="ECO:0000256" key="2">
    <source>
        <dbReference type="ARBA" id="ARBA00023002"/>
    </source>
</evidence>
<gene>
    <name evidence="6" type="primary">prr_1</name>
    <name evidence="6" type="ORF">CCUG60884_00123</name>
</gene>
<protein>
    <submittedName>
        <fullName evidence="6">Gamma-aminobutyraldehyde dehydrogenase</fullName>
        <ecNumber evidence="6">1.2.1.19</ecNumber>
    </submittedName>
</protein>
<dbReference type="NCBIfam" id="NF010000">
    <property type="entry name" value="PRK13473.1"/>
    <property type="match status" value="1"/>
</dbReference>
<keyword evidence="2 4" id="KW-0560">Oxidoreductase</keyword>
<comment type="similarity">
    <text evidence="1 4">Belongs to the aldehyde dehydrogenase family.</text>
</comment>
<dbReference type="Gene3D" id="3.40.605.10">
    <property type="entry name" value="Aldehyde Dehydrogenase, Chain A, domain 1"/>
    <property type="match status" value="1"/>
</dbReference>
<dbReference type="STRING" id="404941.GCA_002013645_01070"/>
<dbReference type="InterPro" id="IPR016161">
    <property type="entry name" value="Ald_DH/histidinol_DH"/>
</dbReference>
<dbReference type="Gene3D" id="3.40.309.10">
    <property type="entry name" value="Aldehyde Dehydrogenase, Chain A, domain 2"/>
    <property type="match status" value="1"/>
</dbReference>
<dbReference type="PANTHER" id="PTHR11699">
    <property type="entry name" value="ALDEHYDE DEHYDROGENASE-RELATED"/>
    <property type="match status" value="1"/>
</dbReference>
<evidence type="ECO:0000313" key="7">
    <source>
        <dbReference type="Proteomes" id="UP000294604"/>
    </source>
</evidence>
<dbReference type="InterPro" id="IPR016163">
    <property type="entry name" value="Ald_DH_C"/>
</dbReference>
<dbReference type="EMBL" id="PECL01000001">
    <property type="protein sequence ID" value="TEA09729.1"/>
    <property type="molecule type" value="Genomic_DNA"/>
</dbReference>
<organism evidence="6 7">
    <name type="scientific">Mycobacteroides salmoniphilum</name>
    <dbReference type="NCBI Taxonomy" id="404941"/>
    <lineage>
        <taxon>Bacteria</taxon>
        <taxon>Bacillati</taxon>
        <taxon>Actinomycetota</taxon>
        <taxon>Actinomycetes</taxon>
        <taxon>Mycobacteriales</taxon>
        <taxon>Mycobacteriaceae</taxon>
        <taxon>Mycobacteroides</taxon>
    </lineage>
</organism>
<reference evidence="6 7" key="1">
    <citation type="journal article" date="2019" name="Sci. Rep.">
        <title>Extended insight into the Mycobacterium chelonae-abscessus complex through whole genome sequencing of Mycobacterium salmoniphilum outbreak and Mycobacterium salmoniphilum-like strains.</title>
        <authorList>
            <person name="Behra P.R.K."/>
            <person name="Das S."/>
            <person name="Pettersson B.M.F."/>
            <person name="Shirreff L."/>
            <person name="DuCote T."/>
            <person name="Jacobsson K.G."/>
            <person name="Ennis D.G."/>
            <person name="Kirsebom L.A."/>
        </authorList>
    </citation>
    <scope>NUCLEOTIDE SEQUENCE [LARGE SCALE GENOMIC DNA]</scope>
    <source>
        <strain evidence="6 7">CCUG 60884</strain>
    </source>
</reference>
<dbReference type="FunFam" id="3.40.605.10:FF:000007">
    <property type="entry name" value="NAD/NADP-dependent betaine aldehyde dehydrogenase"/>
    <property type="match status" value="1"/>
</dbReference>